<dbReference type="InterPro" id="IPR018062">
    <property type="entry name" value="HTH_AraC-typ_CS"/>
</dbReference>
<dbReference type="SMART" id="SM00342">
    <property type="entry name" value="HTH_ARAC"/>
    <property type="match status" value="1"/>
</dbReference>
<comment type="caution">
    <text evidence="5">The sequence shown here is derived from an EMBL/GenBank/DDBJ whole genome shotgun (WGS) entry which is preliminary data.</text>
</comment>
<protein>
    <submittedName>
        <fullName evidence="5">Helix-turn-helix transcriptional regulator</fullName>
    </submittedName>
</protein>
<keyword evidence="3" id="KW-0804">Transcription</keyword>
<evidence type="ECO:0000313" key="5">
    <source>
        <dbReference type="EMBL" id="MFD2549160.1"/>
    </source>
</evidence>
<dbReference type="Proteomes" id="UP001597545">
    <property type="component" value="Unassembled WGS sequence"/>
</dbReference>
<dbReference type="PRINTS" id="PR00032">
    <property type="entry name" value="HTHARAC"/>
</dbReference>
<gene>
    <name evidence="5" type="ORF">ACFSR5_16045</name>
</gene>
<evidence type="ECO:0000259" key="4">
    <source>
        <dbReference type="PROSITE" id="PS01124"/>
    </source>
</evidence>
<dbReference type="EMBL" id="JBHULR010000015">
    <property type="protein sequence ID" value="MFD2549160.1"/>
    <property type="molecule type" value="Genomic_DNA"/>
</dbReference>
<feature type="domain" description="HTH araC/xylS-type" evidence="4">
    <location>
        <begin position="155"/>
        <end position="253"/>
    </location>
</feature>
<reference evidence="6" key="1">
    <citation type="journal article" date="2019" name="Int. J. Syst. Evol. Microbiol.">
        <title>The Global Catalogue of Microorganisms (GCM) 10K type strain sequencing project: providing services to taxonomists for standard genome sequencing and annotation.</title>
        <authorList>
            <consortium name="The Broad Institute Genomics Platform"/>
            <consortium name="The Broad Institute Genome Sequencing Center for Infectious Disease"/>
            <person name="Wu L."/>
            <person name="Ma J."/>
        </authorList>
    </citation>
    <scope>NUCLEOTIDE SEQUENCE [LARGE SCALE GENOMIC DNA]</scope>
    <source>
        <strain evidence="6">KCTC 42662</strain>
    </source>
</reference>
<evidence type="ECO:0000313" key="6">
    <source>
        <dbReference type="Proteomes" id="UP001597545"/>
    </source>
</evidence>
<organism evidence="5 6">
    <name type="scientific">Sphingobacterium suaedae</name>
    <dbReference type="NCBI Taxonomy" id="1686402"/>
    <lineage>
        <taxon>Bacteria</taxon>
        <taxon>Pseudomonadati</taxon>
        <taxon>Bacteroidota</taxon>
        <taxon>Sphingobacteriia</taxon>
        <taxon>Sphingobacteriales</taxon>
        <taxon>Sphingobacteriaceae</taxon>
        <taxon>Sphingobacterium</taxon>
    </lineage>
</organism>
<keyword evidence="2" id="KW-0238">DNA-binding</keyword>
<dbReference type="PROSITE" id="PS01124">
    <property type="entry name" value="HTH_ARAC_FAMILY_2"/>
    <property type="match status" value="1"/>
</dbReference>
<dbReference type="Pfam" id="PF12833">
    <property type="entry name" value="HTH_18"/>
    <property type="match status" value="1"/>
</dbReference>
<dbReference type="PANTHER" id="PTHR43280:SF2">
    <property type="entry name" value="HTH-TYPE TRANSCRIPTIONAL REGULATOR EXSA"/>
    <property type="match status" value="1"/>
</dbReference>
<dbReference type="RefSeq" id="WP_380905480.1">
    <property type="nucleotide sequence ID" value="NZ_JBHUEG010000012.1"/>
</dbReference>
<dbReference type="InterPro" id="IPR020449">
    <property type="entry name" value="Tscrpt_reg_AraC-type_HTH"/>
</dbReference>
<evidence type="ECO:0000256" key="1">
    <source>
        <dbReference type="ARBA" id="ARBA00023015"/>
    </source>
</evidence>
<dbReference type="PROSITE" id="PS00041">
    <property type="entry name" value="HTH_ARAC_FAMILY_1"/>
    <property type="match status" value="1"/>
</dbReference>
<keyword evidence="6" id="KW-1185">Reference proteome</keyword>
<dbReference type="Gene3D" id="1.10.10.60">
    <property type="entry name" value="Homeodomain-like"/>
    <property type="match status" value="2"/>
</dbReference>
<dbReference type="InterPro" id="IPR009057">
    <property type="entry name" value="Homeodomain-like_sf"/>
</dbReference>
<sequence length="274" mass="31544">MQYILLNELDGLCAAFPSSGYINILCYDRILPFSYSINDELFFIEQNENSFHQVQEKQTLRVTGRVGIGKSIVIFLPEFSLPDTMTTLPKQQTTVLDNSRLKLLKQRVAELHQTDHLSKHIRIQSLLLDALAIQIESMNVAPEVTIQSDLLEKILQAQKLIDQDLTKNYTINELSKAVGTNEQYLKKYFKQYVGKTIMHYVLETKMLYAKKLITTGDVRIADVARMTGYKHATHFSMNFKKFFGILPTSLRYSLFLLQSSTVELAELESLRFFL</sequence>
<proteinExistence type="predicted"/>
<dbReference type="PANTHER" id="PTHR43280">
    <property type="entry name" value="ARAC-FAMILY TRANSCRIPTIONAL REGULATOR"/>
    <property type="match status" value="1"/>
</dbReference>
<evidence type="ECO:0000256" key="3">
    <source>
        <dbReference type="ARBA" id="ARBA00023163"/>
    </source>
</evidence>
<name>A0ABW5KN43_9SPHI</name>
<keyword evidence="1" id="KW-0805">Transcription regulation</keyword>
<dbReference type="SUPFAM" id="SSF46689">
    <property type="entry name" value="Homeodomain-like"/>
    <property type="match status" value="2"/>
</dbReference>
<evidence type="ECO:0000256" key="2">
    <source>
        <dbReference type="ARBA" id="ARBA00023125"/>
    </source>
</evidence>
<accession>A0ABW5KN43</accession>
<dbReference type="InterPro" id="IPR018060">
    <property type="entry name" value="HTH_AraC"/>
</dbReference>